<evidence type="ECO:0000313" key="4">
    <source>
        <dbReference type="EMBL" id="TSJ44327.1"/>
    </source>
</evidence>
<feature type="modified residue" description="4-aspartylphosphate" evidence="1">
    <location>
        <position position="56"/>
    </location>
</feature>
<evidence type="ECO:0000256" key="1">
    <source>
        <dbReference type="PROSITE-ProRule" id="PRU00169"/>
    </source>
</evidence>
<dbReference type="SUPFAM" id="SSF52172">
    <property type="entry name" value="CheY-like"/>
    <property type="match status" value="1"/>
</dbReference>
<dbReference type="OrthoDB" id="9787344at2"/>
<dbReference type="PROSITE" id="PS50930">
    <property type="entry name" value="HTH_LYTTR"/>
    <property type="match status" value="1"/>
</dbReference>
<evidence type="ECO:0000259" key="3">
    <source>
        <dbReference type="PROSITE" id="PS50930"/>
    </source>
</evidence>
<feature type="domain" description="HTH LytTR-type" evidence="3">
    <location>
        <begin position="146"/>
        <end position="249"/>
    </location>
</feature>
<dbReference type="Pfam" id="PF00072">
    <property type="entry name" value="Response_reg"/>
    <property type="match status" value="1"/>
</dbReference>
<gene>
    <name evidence="4" type="ORF">FO440_09155</name>
</gene>
<dbReference type="PANTHER" id="PTHR37299">
    <property type="entry name" value="TRANSCRIPTIONAL REGULATOR-RELATED"/>
    <property type="match status" value="1"/>
</dbReference>
<evidence type="ECO:0000259" key="2">
    <source>
        <dbReference type="PROSITE" id="PS50110"/>
    </source>
</evidence>
<organism evidence="4 5">
    <name type="scientific">Mucilaginibacter corticis</name>
    <dbReference type="NCBI Taxonomy" id="2597670"/>
    <lineage>
        <taxon>Bacteria</taxon>
        <taxon>Pseudomonadati</taxon>
        <taxon>Bacteroidota</taxon>
        <taxon>Sphingobacteriia</taxon>
        <taxon>Sphingobacteriales</taxon>
        <taxon>Sphingobacteriaceae</taxon>
        <taxon>Mucilaginibacter</taxon>
    </lineage>
</organism>
<evidence type="ECO:0000313" key="5">
    <source>
        <dbReference type="Proteomes" id="UP000318733"/>
    </source>
</evidence>
<dbReference type="AlphaFoldDB" id="A0A556MWN6"/>
<comment type="caution">
    <text evidence="4">The sequence shown here is derived from an EMBL/GenBank/DDBJ whole genome shotgun (WGS) entry which is preliminary data.</text>
</comment>
<dbReference type="Pfam" id="PF04397">
    <property type="entry name" value="LytTR"/>
    <property type="match status" value="1"/>
</dbReference>
<dbReference type="PROSITE" id="PS50110">
    <property type="entry name" value="RESPONSE_REGULATORY"/>
    <property type="match status" value="1"/>
</dbReference>
<name>A0A556MWN6_9SPHI</name>
<dbReference type="GO" id="GO:0000156">
    <property type="term" value="F:phosphorelay response regulator activity"/>
    <property type="evidence" value="ECO:0007669"/>
    <property type="project" value="InterPro"/>
</dbReference>
<dbReference type="GO" id="GO:0003677">
    <property type="term" value="F:DNA binding"/>
    <property type="evidence" value="ECO:0007669"/>
    <property type="project" value="InterPro"/>
</dbReference>
<keyword evidence="1" id="KW-0597">Phosphoprotein</keyword>
<dbReference type="InterPro" id="IPR001789">
    <property type="entry name" value="Sig_transdc_resp-reg_receiver"/>
</dbReference>
<sequence>MNIRSIIIDDEPNNIENLQTIIATYCPGIDIVATANNAAQGIVVIKANQPDLVFLDIQMPGASGFDVLKAFATVNFEVIFITAYDQYGIQAIKFSALDYLLKPIDIAEFKIAIEKARVKINSKKQNHNIENLLEYIRSGQRDSPKIALPTLSEIRYIKVNTIVRCEAENNYTTFFLDGGEQILVCKTLKEYDELLQPHQFIRTHQSHLVNLQFVKSYLKEDGGTLLLTDQTKIPISRQNKDRVRNILVSGNFLS</sequence>
<dbReference type="SMART" id="SM00448">
    <property type="entry name" value="REC"/>
    <property type="match status" value="1"/>
</dbReference>
<dbReference type="InterPro" id="IPR007492">
    <property type="entry name" value="LytTR_DNA-bd_dom"/>
</dbReference>
<dbReference type="SMART" id="SM00850">
    <property type="entry name" value="LytTR"/>
    <property type="match status" value="1"/>
</dbReference>
<dbReference type="PANTHER" id="PTHR37299:SF1">
    <property type="entry name" value="STAGE 0 SPORULATION PROTEIN A HOMOLOG"/>
    <property type="match status" value="1"/>
</dbReference>
<dbReference type="Gene3D" id="3.40.50.2300">
    <property type="match status" value="1"/>
</dbReference>
<accession>A0A556MWN6</accession>
<dbReference type="InterPro" id="IPR011006">
    <property type="entry name" value="CheY-like_superfamily"/>
</dbReference>
<protein>
    <submittedName>
        <fullName evidence="4">Response regulator transcription factor</fullName>
    </submittedName>
</protein>
<reference evidence="4 5" key="1">
    <citation type="submission" date="2019-07" db="EMBL/GenBank/DDBJ databases">
        <authorList>
            <person name="Huq M.A."/>
        </authorList>
    </citation>
    <scope>NUCLEOTIDE SEQUENCE [LARGE SCALE GENOMIC DNA]</scope>
    <source>
        <strain evidence="4 5">MAH-19</strain>
    </source>
</reference>
<dbReference type="Proteomes" id="UP000318733">
    <property type="component" value="Unassembled WGS sequence"/>
</dbReference>
<feature type="domain" description="Response regulatory" evidence="2">
    <location>
        <begin position="4"/>
        <end position="117"/>
    </location>
</feature>
<proteinExistence type="predicted"/>
<dbReference type="Gene3D" id="2.40.50.1020">
    <property type="entry name" value="LytTr DNA-binding domain"/>
    <property type="match status" value="1"/>
</dbReference>
<dbReference type="RefSeq" id="WP_144247889.1">
    <property type="nucleotide sequence ID" value="NZ_VLPK01000001.1"/>
</dbReference>
<dbReference type="InterPro" id="IPR046947">
    <property type="entry name" value="LytR-like"/>
</dbReference>
<keyword evidence="5" id="KW-1185">Reference proteome</keyword>
<dbReference type="EMBL" id="VLPK01000001">
    <property type="protein sequence ID" value="TSJ44327.1"/>
    <property type="molecule type" value="Genomic_DNA"/>
</dbReference>